<accession>A0AAV7SAN3</accession>
<comment type="caution">
    <text evidence="2">The sequence shown here is derived from an EMBL/GenBank/DDBJ whole genome shotgun (WGS) entry which is preliminary data.</text>
</comment>
<reference evidence="2" key="1">
    <citation type="journal article" date="2022" name="bioRxiv">
        <title>Sequencing and chromosome-scale assembly of the giantPleurodeles waltlgenome.</title>
        <authorList>
            <person name="Brown T."/>
            <person name="Elewa A."/>
            <person name="Iarovenko S."/>
            <person name="Subramanian E."/>
            <person name="Araus A.J."/>
            <person name="Petzold A."/>
            <person name="Susuki M."/>
            <person name="Suzuki K.-i.T."/>
            <person name="Hayashi T."/>
            <person name="Toyoda A."/>
            <person name="Oliveira C."/>
            <person name="Osipova E."/>
            <person name="Leigh N.D."/>
            <person name="Simon A."/>
            <person name="Yun M.H."/>
        </authorList>
    </citation>
    <scope>NUCLEOTIDE SEQUENCE</scope>
    <source>
        <strain evidence="2">20211129_DDA</strain>
        <tissue evidence="2">Liver</tissue>
    </source>
</reference>
<feature type="region of interest" description="Disordered" evidence="1">
    <location>
        <begin position="19"/>
        <end position="78"/>
    </location>
</feature>
<name>A0AAV7SAN3_PLEWA</name>
<organism evidence="2 3">
    <name type="scientific">Pleurodeles waltl</name>
    <name type="common">Iberian ribbed newt</name>
    <dbReference type="NCBI Taxonomy" id="8319"/>
    <lineage>
        <taxon>Eukaryota</taxon>
        <taxon>Metazoa</taxon>
        <taxon>Chordata</taxon>
        <taxon>Craniata</taxon>
        <taxon>Vertebrata</taxon>
        <taxon>Euteleostomi</taxon>
        <taxon>Amphibia</taxon>
        <taxon>Batrachia</taxon>
        <taxon>Caudata</taxon>
        <taxon>Salamandroidea</taxon>
        <taxon>Salamandridae</taxon>
        <taxon>Pleurodelinae</taxon>
        <taxon>Pleurodeles</taxon>
    </lineage>
</organism>
<proteinExistence type="predicted"/>
<gene>
    <name evidence="2" type="ORF">NDU88_000842</name>
</gene>
<evidence type="ECO:0000313" key="2">
    <source>
        <dbReference type="EMBL" id="KAJ1160340.1"/>
    </source>
</evidence>
<feature type="compositionally biased region" description="Basic and acidic residues" evidence="1">
    <location>
        <begin position="34"/>
        <end position="58"/>
    </location>
</feature>
<dbReference type="AlphaFoldDB" id="A0AAV7SAN3"/>
<keyword evidence="3" id="KW-1185">Reference proteome</keyword>
<dbReference type="Proteomes" id="UP001066276">
    <property type="component" value="Chromosome 4_2"/>
</dbReference>
<evidence type="ECO:0000256" key="1">
    <source>
        <dbReference type="SAM" id="MobiDB-lite"/>
    </source>
</evidence>
<protein>
    <submittedName>
        <fullName evidence="2">Uncharacterized protein</fullName>
    </submittedName>
</protein>
<dbReference type="EMBL" id="JANPWB010000008">
    <property type="protein sequence ID" value="KAJ1160340.1"/>
    <property type="molecule type" value="Genomic_DNA"/>
</dbReference>
<evidence type="ECO:0000313" key="3">
    <source>
        <dbReference type="Proteomes" id="UP001066276"/>
    </source>
</evidence>
<sequence length="137" mass="15562">MGAGWRGLDVALTRRWLNGPEEEAWRQSATRPSVAERRNSEEIVHEPKNRQESQDNHQRRPNSANFAPKSIKAGRSEKVYGPGRVPPVLLIVSVRIPCAEPYLKEGEREGSYQEELPSGQRERMVVESGLHVPIWGR</sequence>